<dbReference type="Proteomes" id="UP000316083">
    <property type="component" value="Unassembled WGS sequence"/>
</dbReference>
<reference evidence="2 3" key="1">
    <citation type="submission" date="2019-06" db="EMBL/GenBank/DDBJ databases">
        <title>Genomic Encyclopedia of Type Strains, Phase IV (KMG-V): Genome sequencing to study the core and pangenomes of soil and plant-associated prokaryotes.</title>
        <authorList>
            <person name="Whitman W."/>
        </authorList>
    </citation>
    <scope>NUCLEOTIDE SEQUENCE [LARGE SCALE GENOMIC DNA]</scope>
    <source>
        <strain evidence="2 3">BR 11796</strain>
    </source>
</reference>
<dbReference type="EMBL" id="VITF01000002">
    <property type="protein sequence ID" value="TWA72748.1"/>
    <property type="molecule type" value="Genomic_DNA"/>
</dbReference>
<protein>
    <recommendedName>
        <fullName evidence="4">Lipoprotein</fullName>
    </recommendedName>
</protein>
<dbReference type="AlphaFoldDB" id="A0A560BJF3"/>
<evidence type="ECO:0000313" key="3">
    <source>
        <dbReference type="Proteomes" id="UP000316083"/>
    </source>
</evidence>
<evidence type="ECO:0000256" key="1">
    <source>
        <dbReference type="SAM" id="SignalP"/>
    </source>
</evidence>
<evidence type="ECO:0000313" key="2">
    <source>
        <dbReference type="EMBL" id="TWA72748.1"/>
    </source>
</evidence>
<organism evidence="2 3">
    <name type="scientific">Azospirillum brasilense</name>
    <dbReference type="NCBI Taxonomy" id="192"/>
    <lineage>
        <taxon>Bacteria</taxon>
        <taxon>Pseudomonadati</taxon>
        <taxon>Pseudomonadota</taxon>
        <taxon>Alphaproteobacteria</taxon>
        <taxon>Rhodospirillales</taxon>
        <taxon>Azospirillaceae</taxon>
        <taxon>Azospirillum</taxon>
    </lineage>
</organism>
<feature type="signal peptide" evidence="1">
    <location>
        <begin position="1"/>
        <end position="22"/>
    </location>
</feature>
<comment type="caution">
    <text evidence="2">The sequence shown here is derived from an EMBL/GenBank/DDBJ whole genome shotgun (WGS) entry which is preliminary data.</text>
</comment>
<feature type="chain" id="PRO_5021903604" description="Lipoprotein" evidence="1">
    <location>
        <begin position="23"/>
        <end position="224"/>
    </location>
</feature>
<dbReference type="PROSITE" id="PS51257">
    <property type="entry name" value="PROKAR_LIPOPROTEIN"/>
    <property type="match status" value="1"/>
</dbReference>
<evidence type="ECO:0008006" key="4">
    <source>
        <dbReference type="Google" id="ProtNLM"/>
    </source>
</evidence>
<proteinExistence type="predicted"/>
<name>A0A560BJF3_AZOBR</name>
<gene>
    <name evidence="2" type="ORF">FBZ82_102348</name>
</gene>
<keyword evidence="1" id="KW-0732">Signal</keyword>
<accession>A0A560BJF3</accession>
<sequence>MKARSARLNWLFPCLAMLTVLSACKSASITPMSVSGPGILSREPVVSDDNSGIVVIGQGLMWKDSIFGVEFEHCKVFSTHWLPMDQNVPEQFSRGFTANDNGCPGDNTPPVAYNVLKIPTGRYALSKYVHHVFRNHLYVTNIFDESIRPTYEEAKGPKFTIGKGEVVYIGDFYFAYLKPAKDSVLPSSQSHPKPVKWAKDEEAARKALGALGIDPDRMILRTPK</sequence>